<evidence type="ECO:0000313" key="5">
    <source>
        <dbReference type="Proteomes" id="UP000651452"/>
    </source>
</evidence>
<dbReference type="OrthoDB" id="771136at2759"/>
<name>A0A8H7ITY3_9PLEO</name>
<dbReference type="GO" id="GO:0004190">
    <property type="term" value="F:aspartic-type endopeptidase activity"/>
    <property type="evidence" value="ECO:0007669"/>
    <property type="project" value="InterPro"/>
</dbReference>
<reference evidence="4" key="1">
    <citation type="submission" date="2018-12" db="EMBL/GenBank/DDBJ databases">
        <authorList>
            <person name="Syme R.A."/>
            <person name="Farfan-Caceres L."/>
            <person name="Lichtenzveig J."/>
        </authorList>
    </citation>
    <scope>NUCLEOTIDE SEQUENCE</scope>
    <source>
        <strain evidence="4">Al4</strain>
    </source>
</reference>
<dbReference type="AlphaFoldDB" id="A0A8H7ITY3"/>
<dbReference type="GO" id="GO:0000324">
    <property type="term" value="C:fungal-type vacuole"/>
    <property type="evidence" value="ECO:0007669"/>
    <property type="project" value="TreeGrafter"/>
</dbReference>
<gene>
    <name evidence="4" type="ORF">EKO04_011224</name>
</gene>
<reference evidence="4" key="2">
    <citation type="submission" date="2020-09" db="EMBL/GenBank/DDBJ databases">
        <title>Reference genome assembly for Australian Ascochyta lentis isolate Al4.</title>
        <authorList>
            <person name="Lee R.C."/>
            <person name="Farfan-Caceres L.M."/>
            <person name="Debler J.W."/>
            <person name="Williams A.H."/>
            <person name="Henares B.M."/>
        </authorList>
    </citation>
    <scope>NUCLEOTIDE SEQUENCE</scope>
    <source>
        <strain evidence="4">Al4</strain>
    </source>
</reference>
<dbReference type="PANTHER" id="PTHR47966">
    <property type="entry name" value="BETA-SITE APP-CLEAVING ENZYME, ISOFORM A-RELATED"/>
    <property type="match status" value="1"/>
</dbReference>
<dbReference type="GO" id="GO:0006508">
    <property type="term" value="P:proteolysis"/>
    <property type="evidence" value="ECO:0007669"/>
    <property type="project" value="InterPro"/>
</dbReference>
<dbReference type="Pfam" id="PF00026">
    <property type="entry name" value="Asp"/>
    <property type="match status" value="1"/>
</dbReference>
<dbReference type="PROSITE" id="PS51767">
    <property type="entry name" value="PEPTIDASE_A1"/>
    <property type="match status" value="1"/>
</dbReference>
<feature type="active site" evidence="2">
    <location>
        <position position="46"/>
    </location>
</feature>
<dbReference type="InterPro" id="IPR033121">
    <property type="entry name" value="PEPTIDASE_A1"/>
</dbReference>
<protein>
    <recommendedName>
        <fullName evidence="3">Peptidase A1 domain-containing protein</fullName>
    </recommendedName>
</protein>
<evidence type="ECO:0000256" key="1">
    <source>
        <dbReference type="ARBA" id="ARBA00007447"/>
    </source>
</evidence>
<dbReference type="InterPro" id="IPR021109">
    <property type="entry name" value="Peptidase_aspartic_dom_sf"/>
</dbReference>
<dbReference type="InterPro" id="IPR001461">
    <property type="entry name" value="Aspartic_peptidase_A1"/>
</dbReference>
<evidence type="ECO:0000259" key="3">
    <source>
        <dbReference type="PROSITE" id="PS51767"/>
    </source>
</evidence>
<organism evidence="4 5">
    <name type="scientific">Ascochyta lentis</name>
    <dbReference type="NCBI Taxonomy" id="205686"/>
    <lineage>
        <taxon>Eukaryota</taxon>
        <taxon>Fungi</taxon>
        <taxon>Dikarya</taxon>
        <taxon>Ascomycota</taxon>
        <taxon>Pezizomycotina</taxon>
        <taxon>Dothideomycetes</taxon>
        <taxon>Pleosporomycetidae</taxon>
        <taxon>Pleosporales</taxon>
        <taxon>Pleosporineae</taxon>
        <taxon>Didymellaceae</taxon>
        <taxon>Ascochyta</taxon>
    </lineage>
</organism>
<dbReference type="Proteomes" id="UP000651452">
    <property type="component" value="Unassembled WGS sequence"/>
</dbReference>
<dbReference type="EMBL" id="RZGK01000022">
    <property type="protein sequence ID" value="KAF9690914.1"/>
    <property type="molecule type" value="Genomic_DNA"/>
</dbReference>
<feature type="domain" description="Peptidase A1" evidence="3">
    <location>
        <begin position="28"/>
        <end position="367"/>
    </location>
</feature>
<dbReference type="Gene3D" id="2.40.70.10">
    <property type="entry name" value="Acid Proteases"/>
    <property type="match status" value="2"/>
</dbReference>
<evidence type="ECO:0000313" key="4">
    <source>
        <dbReference type="EMBL" id="KAF9690914.1"/>
    </source>
</evidence>
<dbReference type="SUPFAM" id="SSF50630">
    <property type="entry name" value="Acid proteases"/>
    <property type="match status" value="1"/>
</dbReference>
<dbReference type="CDD" id="cd05471">
    <property type="entry name" value="pepsin_like"/>
    <property type="match status" value="1"/>
</dbReference>
<dbReference type="PANTHER" id="PTHR47966:SF51">
    <property type="entry name" value="BETA-SITE APP-CLEAVING ENZYME, ISOFORM A-RELATED"/>
    <property type="match status" value="1"/>
</dbReference>
<dbReference type="InterPro" id="IPR034164">
    <property type="entry name" value="Pepsin-like_dom"/>
</dbReference>
<accession>A0A8H7ITY3</accession>
<keyword evidence="5" id="KW-1185">Reference proteome</keyword>
<proteinExistence type="inferred from homology"/>
<comment type="similarity">
    <text evidence="1">Belongs to the peptidase A1 family.</text>
</comment>
<feature type="active site" evidence="2">
    <location>
        <position position="254"/>
    </location>
</feature>
<evidence type="ECO:0000256" key="2">
    <source>
        <dbReference type="PIRSR" id="PIRSR601461-1"/>
    </source>
</evidence>
<sequence length="384" mass="41991">MAGAFAQELSQPLFLKVPLIRNTGLSAYLAKMDVGTPPQEQYVKIDTGSPTYSFLDPRNPFCTTDNNPCSSASTFDNLTSSTSKYRGPGFYDMLIDHGFGPYLQDQVSIGGKLIPDAYFGYLDTYPFSSNVQLPVTTIAGMSLLYGNSSNYTSSGAWLLPQLKDANLIDKLVVSFYLGEDSRNGSHAQMILGAAYDKAKIEGTPFTVPMVDPYVAGANDQTNSVYITKLQSVIGGNVTNASFGNSSIGKPVLMDTGSPFWPIPEPIFDQVYRKLGQPTERDRTDGHYIFDCEVRKTLNDTEDYVTVYFGEAGEIKVPLSRLVTDFGNGSCGAFVTNGGDDLERAFGDPFLRSTYITLDQEELTVTFGQVKYTNQEDIVALPIRG</sequence>
<comment type="caution">
    <text evidence="4">The sequence shown here is derived from an EMBL/GenBank/DDBJ whole genome shotgun (WGS) entry which is preliminary data.</text>
</comment>